<comment type="similarity">
    <text evidence="2 11">Belongs to the small GTPase superfamily. Arf family.</text>
</comment>
<dbReference type="GO" id="GO:0003924">
    <property type="term" value="F:GTPase activity"/>
    <property type="evidence" value="ECO:0007669"/>
    <property type="project" value="InterPro"/>
</dbReference>
<feature type="binding site" evidence="9">
    <location>
        <begin position="105"/>
        <end position="108"/>
    </location>
    <ligand>
        <name>GTP</name>
        <dbReference type="ChEBI" id="CHEBI:37565"/>
    </ligand>
</feature>
<dbReference type="GO" id="GO:0005525">
    <property type="term" value="F:GTP binding"/>
    <property type="evidence" value="ECO:0007669"/>
    <property type="project" value="UniProtKB-KW"/>
</dbReference>
<dbReference type="GO" id="GO:0030010">
    <property type="term" value="P:establishment of cell polarity"/>
    <property type="evidence" value="ECO:0007669"/>
    <property type="project" value="UniProtKB-ARBA"/>
</dbReference>
<evidence type="ECO:0000256" key="11">
    <source>
        <dbReference type="RuleBase" id="RU003925"/>
    </source>
</evidence>
<dbReference type="Pfam" id="PF00025">
    <property type="entry name" value="Arf"/>
    <property type="match status" value="1"/>
</dbReference>
<dbReference type="InterPro" id="IPR006689">
    <property type="entry name" value="Small_GTPase_ARF/SAR"/>
</dbReference>
<proteinExistence type="inferred from homology"/>
<keyword evidence="7 9" id="KW-0342">GTP-binding</keyword>
<dbReference type="InterPro" id="IPR024156">
    <property type="entry name" value="Small_GTPase_ARF"/>
</dbReference>
<protein>
    <recommendedName>
        <fullName evidence="14">ADP-ribosylation factor</fullName>
    </recommendedName>
</protein>
<feature type="binding site" evidence="9">
    <location>
        <begin position="3"/>
        <end position="10"/>
    </location>
    <ligand>
        <name>GTP</name>
        <dbReference type="ChEBI" id="CHEBI:37565"/>
    </ligand>
</feature>
<feature type="binding site" evidence="10">
    <location>
        <position position="27"/>
    </location>
    <ligand>
        <name>Mg(2+)</name>
        <dbReference type="ChEBI" id="CHEBI:18420"/>
    </ligand>
</feature>
<reference evidence="12 13" key="1">
    <citation type="submission" date="2023-11" db="EMBL/GenBank/DDBJ databases">
        <title>Dfirmibasis_genome.</title>
        <authorList>
            <person name="Edelbroek B."/>
            <person name="Kjellin J."/>
            <person name="Jerlstrom-Hultqvist J."/>
            <person name="Soderbom F."/>
        </authorList>
    </citation>
    <scope>NUCLEOTIDE SEQUENCE [LARGE SCALE GENOMIC DNA]</scope>
    <source>
        <strain evidence="12 13">TNS-C-14</strain>
    </source>
</reference>
<keyword evidence="5" id="KW-0653">Protein transport</keyword>
<evidence type="ECO:0008006" key="14">
    <source>
        <dbReference type="Google" id="ProtNLM"/>
    </source>
</evidence>
<dbReference type="FunFam" id="3.40.50.300:FF:000412">
    <property type="entry name" value="ADP-ribosylation factor 1"/>
    <property type="match status" value="1"/>
</dbReference>
<dbReference type="Gene3D" id="3.40.50.300">
    <property type="entry name" value="P-loop containing nucleotide triphosphate hydrolases"/>
    <property type="match status" value="1"/>
</dbReference>
<evidence type="ECO:0000313" key="12">
    <source>
        <dbReference type="EMBL" id="KAK5584102.1"/>
    </source>
</evidence>
<keyword evidence="3 9" id="KW-0547">Nucleotide-binding</keyword>
<evidence type="ECO:0000256" key="5">
    <source>
        <dbReference type="ARBA" id="ARBA00022927"/>
    </source>
</evidence>
<dbReference type="EMBL" id="JAVFKY010000001">
    <property type="protein sequence ID" value="KAK5584102.1"/>
    <property type="molecule type" value="Genomic_DNA"/>
</dbReference>
<keyword evidence="10" id="KW-0479">Metal-binding</keyword>
<keyword evidence="13" id="KW-1185">Reference proteome</keyword>
<evidence type="ECO:0000256" key="9">
    <source>
        <dbReference type="PIRSR" id="PIRSR606689-1"/>
    </source>
</evidence>
<dbReference type="InterPro" id="IPR005225">
    <property type="entry name" value="Small_GTP-bd"/>
</dbReference>
<evidence type="ECO:0000256" key="2">
    <source>
        <dbReference type="ARBA" id="ARBA00010290"/>
    </source>
</evidence>
<dbReference type="GO" id="GO:0015031">
    <property type="term" value="P:protein transport"/>
    <property type="evidence" value="ECO:0007669"/>
    <property type="project" value="UniProtKB-KW"/>
</dbReference>
<evidence type="ECO:0000313" key="13">
    <source>
        <dbReference type="Proteomes" id="UP001344447"/>
    </source>
</evidence>
<feature type="binding site" evidence="9">
    <location>
        <position position="49"/>
    </location>
    <ligand>
        <name>GTP</name>
        <dbReference type="ChEBI" id="CHEBI:37565"/>
    </ligand>
</feature>
<feature type="binding site" evidence="10">
    <location>
        <position position="10"/>
    </location>
    <ligand>
        <name>Mg(2+)</name>
        <dbReference type="ChEBI" id="CHEBI:18420"/>
    </ligand>
</feature>
<dbReference type="GO" id="GO:0005794">
    <property type="term" value="C:Golgi apparatus"/>
    <property type="evidence" value="ECO:0007669"/>
    <property type="project" value="UniProtKB-SubCell"/>
</dbReference>
<evidence type="ECO:0000256" key="4">
    <source>
        <dbReference type="ARBA" id="ARBA00022892"/>
    </source>
</evidence>
<dbReference type="PANTHER" id="PTHR11711">
    <property type="entry name" value="ADP RIBOSYLATION FACTOR-RELATED"/>
    <property type="match status" value="1"/>
</dbReference>
<dbReference type="InterPro" id="IPR027417">
    <property type="entry name" value="P-loop_NTPase"/>
</dbReference>
<evidence type="ECO:0000256" key="1">
    <source>
        <dbReference type="ARBA" id="ARBA00004555"/>
    </source>
</evidence>
<dbReference type="CDD" id="cd00878">
    <property type="entry name" value="Arf_Arl"/>
    <property type="match status" value="1"/>
</dbReference>
<comment type="subcellular location">
    <subcellularLocation>
        <location evidence="1">Golgi apparatus</location>
    </subcellularLocation>
</comment>
<dbReference type="NCBIfam" id="TIGR00231">
    <property type="entry name" value="small_GTP"/>
    <property type="match status" value="1"/>
</dbReference>
<dbReference type="AlphaFoldDB" id="A0AAN7U8F9"/>
<name>A0AAN7U8F9_9MYCE</name>
<sequence length="159" mass="18203">MVGLDGAGKSTLLYKLKLGDVISTIPTIGFNVETIEYKNLSMTVWDVGGQYKIRRLWIHCCQGSNAIIVVIDSTDRERIYEIKEEINSLLIQDELMDNQMLIFANKQDMDGAMNTEEIINFLELNSIKDRKWYVQPCSAIRSDGIYEGFNWVANTLNKK</sequence>
<evidence type="ECO:0000256" key="7">
    <source>
        <dbReference type="ARBA" id="ARBA00023134"/>
    </source>
</evidence>
<dbReference type="GO" id="GO:0016192">
    <property type="term" value="P:vesicle-mediated transport"/>
    <property type="evidence" value="ECO:0007669"/>
    <property type="project" value="UniProtKB-KW"/>
</dbReference>
<evidence type="ECO:0000256" key="6">
    <source>
        <dbReference type="ARBA" id="ARBA00023034"/>
    </source>
</evidence>
<comment type="function">
    <text evidence="8">GTP-binding protein that may be involved in protein trafficking. May modulate vesicle budding and uncoating within the Golgi apparatus.</text>
</comment>
<keyword evidence="6" id="KW-0333">Golgi apparatus</keyword>
<keyword evidence="4" id="KW-0931">ER-Golgi transport</keyword>
<dbReference type="SUPFAM" id="SSF52540">
    <property type="entry name" value="P-loop containing nucleoside triphosphate hydrolases"/>
    <property type="match status" value="1"/>
</dbReference>
<organism evidence="12 13">
    <name type="scientific">Dictyostelium firmibasis</name>
    <dbReference type="NCBI Taxonomy" id="79012"/>
    <lineage>
        <taxon>Eukaryota</taxon>
        <taxon>Amoebozoa</taxon>
        <taxon>Evosea</taxon>
        <taxon>Eumycetozoa</taxon>
        <taxon>Dictyostelia</taxon>
        <taxon>Dictyosteliales</taxon>
        <taxon>Dictyosteliaceae</taxon>
        <taxon>Dictyostelium</taxon>
    </lineage>
</organism>
<dbReference type="Proteomes" id="UP001344447">
    <property type="component" value="Unassembled WGS sequence"/>
</dbReference>
<dbReference type="SMART" id="SM00177">
    <property type="entry name" value="ARF"/>
    <property type="match status" value="1"/>
</dbReference>
<dbReference type="PROSITE" id="PS51417">
    <property type="entry name" value="ARF"/>
    <property type="match status" value="1"/>
</dbReference>
<comment type="caution">
    <text evidence="12">The sequence shown here is derived from an EMBL/GenBank/DDBJ whole genome shotgun (WGS) entry which is preliminary data.</text>
</comment>
<dbReference type="PRINTS" id="PR00328">
    <property type="entry name" value="SAR1GTPBP"/>
</dbReference>
<accession>A0AAN7U8F9</accession>
<keyword evidence="10" id="KW-0460">Magnesium</keyword>
<evidence type="ECO:0000256" key="8">
    <source>
        <dbReference type="ARBA" id="ARBA00059050"/>
    </source>
</evidence>
<evidence type="ECO:0000256" key="3">
    <source>
        <dbReference type="ARBA" id="ARBA00022741"/>
    </source>
</evidence>
<dbReference type="GO" id="GO:0046872">
    <property type="term" value="F:metal ion binding"/>
    <property type="evidence" value="ECO:0007669"/>
    <property type="project" value="UniProtKB-KW"/>
</dbReference>
<gene>
    <name evidence="12" type="ORF">RB653_005709</name>
</gene>
<dbReference type="SMART" id="SM00178">
    <property type="entry name" value="SAR"/>
    <property type="match status" value="1"/>
</dbReference>
<keyword evidence="5" id="KW-0813">Transport</keyword>
<evidence type="ECO:0000256" key="10">
    <source>
        <dbReference type="PIRSR" id="PIRSR606689-2"/>
    </source>
</evidence>